<dbReference type="GO" id="GO:0005886">
    <property type="term" value="C:plasma membrane"/>
    <property type="evidence" value="ECO:0007669"/>
    <property type="project" value="UniProtKB-SubCell"/>
</dbReference>
<dbReference type="InterPro" id="IPR050277">
    <property type="entry name" value="Sodium:Solute_Symporter"/>
</dbReference>
<keyword evidence="6" id="KW-0769">Symport</keyword>
<dbReference type="Proteomes" id="UP000198906">
    <property type="component" value="Unassembled WGS sequence"/>
</dbReference>
<comment type="similarity">
    <text evidence="2 13">Belongs to the sodium:solute symporter (SSF) (TC 2.A.21) family.</text>
</comment>
<dbReference type="InterPro" id="IPR018212">
    <property type="entry name" value="Na/solute_symporter_CS"/>
</dbReference>
<keyword evidence="4" id="KW-1003">Cell membrane</keyword>
<reference evidence="16" key="1">
    <citation type="submission" date="2016-06" db="EMBL/GenBank/DDBJ databases">
        <authorList>
            <person name="Varghese N."/>
        </authorList>
    </citation>
    <scope>NUCLEOTIDE SEQUENCE [LARGE SCALE GENOMIC DNA]</scope>
    <source>
        <strain evidence="16">DSM 46123</strain>
    </source>
</reference>
<feature type="transmembrane region" description="Helical" evidence="14">
    <location>
        <begin position="236"/>
        <end position="256"/>
    </location>
</feature>
<proteinExistence type="inferred from homology"/>
<evidence type="ECO:0000256" key="13">
    <source>
        <dbReference type="RuleBase" id="RU362091"/>
    </source>
</evidence>
<dbReference type="PANTHER" id="PTHR48086">
    <property type="entry name" value="SODIUM/PROLINE SYMPORTER-RELATED"/>
    <property type="match status" value="1"/>
</dbReference>
<dbReference type="STRING" id="47866.GA0074694_4113"/>
<evidence type="ECO:0000256" key="11">
    <source>
        <dbReference type="ARBA" id="ARBA00023201"/>
    </source>
</evidence>
<keyword evidence="11" id="KW-0739">Sodium transport</keyword>
<dbReference type="InterPro" id="IPR001734">
    <property type="entry name" value="Na/solute_symporter"/>
</dbReference>
<evidence type="ECO:0000256" key="5">
    <source>
        <dbReference type="ARBA" id="ARBA00022692"/>
    </source>
</evidence>
<dbReference type="Gene3D" id="1.20.1730.10">
    <property type="entry name" value="Sodium/glucose cotransporter"/>
    <property type="match status" value="1"/>
</dbReference>
<feature type="transmembrane region" description="Helical" evidence="14">
    <location>
        <begin position="396"/>
        <end position="414"/>
    </location>
</feature>
<dbReference type="PROSITE" id="PS00457">
    <property type="entry name" value="NA_SOLUT_SYMP_2"/>
    <property type="match status" value="1"/>
</dbReference>
<keyword evidence="5 14" id="KW-0812">Transmembrane</keyword>
<dbReference type="GO" id="GO:0015293">
    <property type="term" value="F:symporter activity"/>
    <property type="evidence" value="ECO:0007669"/>
    <property type="project" value="UniProtKB-KW"/>
</dbReference>
<dbReference type="CDD" id="cd10322">
    <property type="entry name" value="SLC5sbd"/>
    <property type="match status" value="1"/>
</dbReference>
<evidence type="ECO:0000256" key="6">
    <source>
        <dbReference type="ARBA" id="ARBA00022847"/>
    </source>
</evidence>
<feature type="transmembrane region" description="Helical" evidence="14">
    <location>
        <begin position="364"/>
        <end position="384"/>
    </location>
</feature>
<evidence type="ECO:0000256" key="2">
    <source>
        <dbReference type="ARBA" id="ARBA00006434"/>
    </source>
</evidence>
<evidence type="ECO:0000256" key="8">
    <source>
        <dbReference type="ARBA" id="ARBA00023053"/>
    </source>
</evidence>
<keyword evidence="3" id="KW-0813">Transport</keyword>
<evidence type="ECO:0000313" key="16">
    <source>
        <dbReference type="Proteomes" id="UP000198906"/>
    </source>
</evidence>
<evidence type="ECO:0000256" key="14">
    <source>
        <dbReference type="SAM" id="Phobius"/>
    </source>
</evidence>
<evidence type="ECO:0000256" key="9">
    <source>
        <dbReference type="ARBA" id="ARBA00023065"/>
    </source>
</evidence>
<dbReference type="GO" id="GO:0046942">
    <property type="term" value="P:carboxylic acid transport"/>
    <property type="evidence" value="ECO:0007669"/>
    <property type="project" value="UniProtKB-ARBA"/>
</dbReference>
<evidence type="ECO:0000256" key="1">
    <source>
        <dbReference type="ARBA" id="ARBA00004651"/>
    </source>
</evidence>
<dbReference type="AlphaFoldDB" id="A0A1C6S6G0"/>
<evidence type="ECO:0000256" key="4">
    <source>
        <dbReference type="ARBA" id="ARBA00022475"/>
    </source>
</evidence>
<evidence type="ECO:0000256" key="3">
    <source>
        <dbReference type="ARBA" id="ARBA00022448"/>
    </source>
</evidence>
<evidence type="ECO:0000256" key="7">
    <source>
        <dbReference type="ARBA" id="ARBA00022989"/>
    </source>
</evidence>
<dbReference type="PANTHER" id="PTHR48086:SF3">
    <property type="entry name" value="SODIUM_PROLINE SYMPORTER"/>
    <property type="match status" value="1"/>
</dbReference>
<dbReference type="RefSeq" id="WP_091460674.1">
    <property type="nucleotide sequence ID" value="NZ_FMHU01000002.1"/>
</dbReference>
<name>A0A1C6S6G0_9ACTN</name>
<feature type="transmembrane region" description="Helical" evidence="14">
    <location>
        <begin position="192"/>
        <end position="210"/>
    </location>
</feature>
<keyword evidence="8" id="KW-0915">Sodium</keyword>
<dbReference type="InterPro" id="IPR038377">
    <property type="entry name" value="Na/Glc_symporter_sf"/>
</dbReference>
<evidence type="ECO:0000313" key="15">
    <source>
        <dbReference type="EMBL" id="SCL25048.1"/>
    </source>
</evidence>
<gene>
    <name evidence="15" type="ORF">GA0074694_4113</name>
</gene>
<protein>
    <submittedName>
        <fullName evidence="15">Solute:Na+ symporter, SSS family</fullName>
    </submittedName>
</protein>
<keyword evidence="9" id="KW-0406">Ion transport</keyword>
<comment type="subcellular location">
    <subcellularLocation>
        <location evidence="1">Cell membrane</location>
        <topology evidence="1">Multi-pass membrane protein</topology>
    </subcellularLocation>
</comment>
<accession>A0A1C6S6G0</accession>
<feature type="transmembrane region" description="Helical" evidence="14">
    <location>
        <begin position="161"/>
        <end position="180"/>
    </location>
</feature>
<keyword evidence="7 14" id="KW-1133">Transmembrane helix</keyword>
<feature type="transmembrane region" description="Helical" evidence="14">
    <location>
        <begin position="62"/>
        <end position="91"/>
    </location>
</feature>
<feature type="transmembrane region" description="Helical" evidence="14">
    <location>
        <begin position="277"/>
        <end position="298"/>
    </location>
</feature>
<comment type="catalytic activity">
    <reaction evidence="12">
        <text>L-proline(in) + Na(+)(in) = L-proline(out) + Na(+)(out)</text>
        <dbReference type="Rhea" id="RHEA:28967"/>
        <dbReference type="ChEBI" id="CHEBI:29101"/>
        <dbReference type="ChEBI" id="CHEBI:60039"/>
    </reaction>
</comment>
<evidence type="ECO:0000256" key="10">
    <source>
        <dbReference type="ARBA" id="ARBA00023136"/>
    </source>
</evidence>
<feature type="transmembrane region" description="Helical" evidence="14">
    <location>
        <begin position="122"/>
        <end position="149"/>
    </location>
</feature>
<dbReference type="PROSITE" id="PS50283">
    <property type="entry name" value="NA_SOLUT_SYMP_3"/>
    <property type="match status" value="1"/>
</dbReference>
<keyword evidence="16" id="KW-1185">Reference proteome</keyword>
<keyword evidence="10 14" id="KW-0472">Membrane</keyword>
<sequence length="519" mass="54827">MLITFGSLGLFFAIIVCVLHTSKRRADVANFSNYAVGERSFSSWFVSMAYTNSWWPGSTFTAVFGLAVASGIIGLYFLVYSVLGVIAMYFIARPVWKWGKEFDLRTQADLLSLRYGSSALKLVASAISVVALVPWLILGLIAMGAVVEWASLGNLSVRDSILIGIVILVVRQFWTVQMGMRGLIITDMVQGIVAYFGAAVLCLGLLFFYFDGLSNLGKLSESQLSLPGFQSESGGLFYFGIVAAGIIGSLCWPMIFTRIYTAASVQEVKKGSLQTMIIGFVFFVLLMAVALCAAPLPIASEQPVSSFFAIAQDAGGTWLLAAALVIVFAAGMGFVDGVTQAIGTQVANDIIGVVRPLRDKQELYLAKAAMAGAAVVSAVIAYQIYDSPNLAGVTQLAYQAIIQLAVPIFGGLVWRRGNRDGAIAGLIVGSIVALALTVPYMDIGGAVPWLAGLGSGLVGLVVNLGVFVAVSLVRPSSAAELERVDGLFRAAKARGTAETAADTSVRASAHRAAAAHEPI</sequence>
<feature type="transmembrane region" description="Helical" evidence="14">
    <location>
        <begin position="447"/>
        <end position="473"/>
    </location>
</feature>
<dbReference type="Pfam" id="PF00474">
    <property type="entry name" value="SSF"/>
    <property type="match status" value="1"/>
</dbReference>
<feature type="transmembrane region" description="Helical" evidence="14">
    <location>
        <begin position="318"/>
        <end position="343"/>
    </location>
</feature>
<evidence type="ECO:0000256" key="12">
    <source>
        <dbReference type="ARBA" id="ARBA00033708"/>
    </source>
</evidence>
<dbReference type="EMBL" id="FMHU01000002">
    <property type="protein sequence ID" value="SCL25048.1"/>
    <property type="molecule type" value="Genomic_DNA"/>
</dbReference>
<feature type="transmembrane region" description="Helical" evidence="14">
    <location>
        <begin position="421"/>
        <end position="441"/>
    </location>
</feature>
<dbReference type="GO" id="GO:0006814">
    <property type="term" value="P:sodium ion transport"/>
    <property type="evidence" value="ECO:0007669"/>
    <property type="project" value="UniProtKB-KW"/>
</dbReference>
<organism evidence="15 16">
    <name type="scientific">Micromonospora inyonensis</name>
    <dbReference type="NCBI Taxonomy" id="47866"/>
    <lineage>
        <taxon>Bacteria</taxon>
        <taxon>Bacillati</taxon>
        <taxon>Actinomycetota</taxon>
        <taxon>Actinomycetes</taxon>
        <taxon>Micromonosporales</taxon>
        <taxon>Micromonosporaceae</taxon>
        <taxon>Micromonospora</taxon>
    </lineage>
</organism>